<dbReference type="Proteomes" id="UP000008827">
    <property type="component" value="Chromosome 6"/>
</dbReference>
<feature type="compositionally biased region" description="Low complexity" evidence="1">
    <location>
        <begin position="35"/>
        <end position="47"/>
    </location>
</feature>
<dbReference type="PANTHER" id="PTHR13690">
    <property type="entry name" value="TRANSCRIPTION FACTOR POSF21-RELATED"/>
    <property type="match status" value="1"/>
</dbReference>
<feature type="region of interest" description="Disordered" evidence="1">
    <location>
        <begin position="26"/>
        <end position="47"/>
    </location>
</feature>
<proteinExistence type="predicted"/>
<dbReference type="EnsemblPlants" id="KRH53733">
    <property type="protein sequence ID" value="KRH53733"/>
    <property type="gene ID" value="GLYMA_06G143200"/>
</dbReference>
<evidence type="ECO:0008006" key="5">
    <source>
        <dbReference type="Google" id="ProtNLM"/>
    </source>
</evidence>
<protein>
    <recommendedName>
        <fullName evidence="5">BZIP domain-containing protein</fullName>
    </recommendedName>
</protein>
<dbReference type="Gramene" id="KRH53733">
    <property type="protein sequence ID" value="KRH53733"/>
    <property type="gene ID" value="GLYMA_06G143200"/>
</dbReference>
<reference evidence="2" key="3">
    <citation type="submission" date="2018-07" db="EMBL/GenBank/DDBJ databases">
        <title>WGS assembly of Glycine max.</title>
        <authorList>
            <person name="Schmutz J."/>
            <person name="Cannon S."/>
            <person name="Schlueter J."/>
            <person name="Ma J."/>
            <person name="Mitros T."/>
            <person name="Nelson W."/>
            <person name="Hyten D."/>
            <person name="Song Q."/>
            <person name="Thelen J."/>
            <person name="Cheng J."/>
            <person name="Xu D."/>
            <person name="Hellsten U."/>
            <person name="May G."/>
            <person name="Yu Y."/>
            <person name="Sakurai T."/>
            <person name="Umezawa T."/>
            <person name="Bhattacharyya M."/>
            <person name="Sandhu D."/>
            <person name="Valliyodan B."/>
            <person name="Lindquist E."/>
            <person name="Peto M."/>
            <person name="Grant D."/>
            <person name="Shu S."/>
            <person name="Goodstein D."/>
            <person name="Barry K."/>
            <person name="Futrell-Griggs M."/>
            <person name="Abernathy B."/>
            <person name="Du J."/>
            <person name="Tian Z."/>
            <person name="Zhu L."/>
            <person name="Gill N."/>
            <person name="Joshi T."/>
            <person name="Libault M."/>
            <person name="Sethuraman A."/>
            <person name="Zhang X."/>
            <person name="Shinozaki K."/>
            <person name="Nguyen H."/>
            <person name="Wing R."/>
            <person name="Cregan P."/>
            <person name="Specht J."/>
            <person name="Grimwood J."/>
            <person name="Rokhsar D."/>
            <person name="Stacey G."/>
            <person name="Shoemaker R."/>
            <person name="Jackson S."/>
        </authorList>
    </citation>
    <scope>NUCLEOTIDE SEQUENCE</scope>
    <source>
        <tissue evidence="2">Callus</tissue>
    </source>
</reference>
<dbReference type="GO" id="GO:0003700">
    <property type="term" value="F:DNA-binding transcription factor activity"/>
    <property type="evidence" value="ECO:0000318"/>
    <property type="project" value="GO_Central"/>
</dbReference>
<accession>K7KV16</accession>
<dbReference type="HOGENOM" id="CLU_1527836_0_0_1"/>
<organism evidence="2">
    <name type="scientific">Glycine max</name>
    <name type="common">Soybean</name>
    <name type="synonym">Glycine hispida</name>
    <dbReference type="NCBI Taxonomy" id="3847"/>
    <lineage>
        <taxon>Eukaryota</taxon>
        <taxon>Viridiplantae</taxon>
        <taxon>Streptophyta</taxon>
        <taxon>Embryophyta</taxon>
        <taxon>Tracheophyta</taxon>
        <taxon>Spermatophyta</taxon>
        <taxon>Magnoliopsida</taxon>
        <taxon>eudicotyledons</taxon>
        <taxon>Gunneridae</taxon>
        <taxon>Pentapetalae</taxon>
        <taxon>rosids</taxon>
        <taxon>fabids</taxon>
        <taxon>Fabales</taxon>
        <taxon>Fabaceae</taxon>
        <taxon>Papilionoideae</taxon>
        <taxon>50 kb inversion clade</taxon>
        <taxon>NPAAA clade</taxon>
        <taxon>indigoferoid/millettioid clade</taxon>
        <taxon>Phaseoleae</taxon>
        <taxon>Glycine</taxon>
        <taxon>Glycine subgen. Soja</taxon>
    </lineage>
</organism>
<dbReference type="PaxDb" id="3847-GLYMA06G14841.1"/>
<evidence type="ECO:0000313" key="4">
    <source>
        <dbReference type="Proteomes" id="UP000008827"/>
    </source>
</evidence>
<keyword evidence="4" id="KW-1185">Reference proteome</keyword>
<dbReference type="eggNOG" id="ENOG502QQKB">
    <property type="taxonomic scope" value="Eukaryota"/>
</dbReference>
<dbReference type="InParanoid" id="K7KV16"/>
<dbReference type="GO" id="GO:0005634">
    <property type="term" value="C:nucleus"/>
    <property type="evidence" value="ECO:0000318"/>
    <property type="project" value="GO_Central"/>
</dbReference>
<evidence type="ECO:0000256" key="1">
    <source>
        <dbReference type="SAM" id="MobiDB-lite"/>
    </source>
</evidence>
<gene>
    <name evidence="2" type="ORF">GLYMA_06G143200</name>
</gene>
<dbReference type="PANTHER" id="PTHR13690:SF103">
    <property type="entry name" value="BZIP TRANSCRIPTION FACTOR 18"/>
    <property type="match status" value="1"/>
</dbReference>
<reference evidence="2 3" key="1">
    <citation type="journal article" date="2010" name="Nature">
        <title>Genome sequence of the palaeopolyploid soybean.</title>
        <authorList>
            <person name="Schmutz J."/>
            <person name="Cannon S.B."/>
            <person name="Schlueter J."/>
            <person name="Ma J."/>
            <person name="Mitros T."/>
            <person name="Nelson W."/>
            <person name="Hyten D.L."/>
            <person name="Song Q."/>
            <person name="Thelen J.J."/>
            <person name="Cheng J."/>
            <person name="Xu D."/>
            <person name="Hellsten U."/>
            <person name="May G.D."/>
            <person name="Yu Y."/>
            <person name="Sakurai T."/>
            <person name="Umezawa T."/>
            <person name="Bhattacharyya M.K."/>
            <person name="Sandhu D."/>
            <person name="Valliyodan B."/>
            <person name="Lindquist E."/>
            <person name="Peto M."/>
            <person name="Grant D."/>
            <person name="Shu S."/>
            <person name="Goodstein D."/>
            <person name="Barry K."/>
            <person name="Futrell-Griggs M."/>
            <person name="Abernathy B."/>
            <person name="Du J."/>
            <person name="Tian Z."/>
            <person name="Zhu L."/>
            <person name="Gill N."/>
            <person name="Joshi T."/>
            <person name="Libault M."/>
            <person name="Sethuraman A."/>
            <person name="Zhang X.-C."/>
            <person name="Shinozaki K."/>
            <person name="Nguyen H.T."/>
            <person name="Wing R.A."/>
            <person name="Cregan P."/>
            <person name="Specht J."/>
            <person name="Grimwood J."/>
            <person name="Rokhsar D."/>
            <person name="Stacey G."/>
            <person name="Shoemaker R.C."/>
            <person name="Jackson S.A."/>
        </authorList>
    </citation>
    <scope>NUCLEOTIDE SEQUENCE [LARGE SCALE GENOMIC DNA]</scope>
    <source>
        <strain evidence="3">cv. Williams 82</strain>
        <tissue evidence="2">Callus</tissue>
    </source>
</reference>
<evidence type="ECO:0000313" key="3">
    <source>
        <dbReference type="EnsemblPlants" id="KRH53733"/>
    </source>
</evidence>
<dbReference type="EMBL" id="CM000839">
    <property type="protein sequence ID" value="KRH53733.1"/>
    <property type="molecule type" value="Genomic_DNA"/>
</dbReference>
<name>K7KV16_SOYBN</name>
<dbReference type="OrthoDB" id="1435597at2759"/>
<reference evidence="3" key="2">
    <citation type="submission" date="2018-02" db="UniProtKB">
        <authorList>
            <consortium name="EnsemblPlants"/>
        </authorList>
    </citation>
    <scope>IDENTIFICATION</scope>
    <source>
        <strain evidence="3">Williams 82</strain>
    </source>
</reference>
<dbReference type="STRING" id="3847.K7KV16"/>
<sequence length="176" mass="19717">MSFSHHRRSQSEMHFRIPNDFDLEVDLSPPHHFQDPVPSNSPDASSSSLVDAIDAEKALSPYKLAQLWTVDPKRAKRYRDTTGLTTENTELKLRLQGMEQQANLCDALKNEVDRLKIATGEIVMHTDAYDIPYDLSEMLSSESIGQFQGLDIGNGVSHNLMPDCPSICVNNINNAF</sequence>
<evidence type="ECO:0000313" key="2">
    <source>
        <dbReference type="EMBL" id="KRH53733.1"/>
    </source>
</evidence>
<dbReference type="AlphaFoldDB" id="K7KV16"/>